<accession>A0ABR4HHC0</accession>
<organism evidence="1 2">
    <name type="scientific">Aspergillus cavernicola</name>
    <dbReference type="NCBI Taxonomy" id="176166"/>
    <lineage>
        <taxon>Eukaryota</taxon>
        <taxon>Fungi</taxon>
        <taxon>Dikarya</taxon>
        <taxon>Ascomycota</taxon>
        <taxon>Pezizomycotina</taxon>
        <taxon>Eurotiomycetes</taxon>
        <taxon>Eurotiomycetidae</taxon>
        <taxon>Eurotiales</taxon>
        <taxon>Aspergillaceae</taxon>
        <taxon>Aspergillus</taxon>
        <taxon>Aspergillus subgen. Nidulantes</taxon>
    </lineage>
</organism>
<proteinExistence type="predicted"/>
<dbReference type="EMBL" id="JBFXLS010000119">
    <property type="protein sequence ID" value="KAL2814882.1"/>
    <property type="molecule type" value="Genomic_DNA"/>
</dbReference>
<dbReference type="InterPro" id="IPR029044">
    <property type="entry name" value="Nucleotide-diphossugar_trans"/>
</dbReference>
<sequence>MTSGHDFITPSSPGKYQPVTSERNIWAFWHSGLRSMPSWCQRNVTNWARVNGTTWTIRVLDNINNSPNNVERFLSDDMIPPHSADLIRGACLYIHGESPTTPVEMSVMHMGGTGISNHFIAARKQSPFMEHLHDLFAYLWKDRTSCKGVSKHALLAPVLNGGKFHGDEGTNYFGWEHKCEPDAIMDYGAHILAWQRLVMLEDGGDGFSGVDYFRHKVLLLDVIEESWRAESLLGWRGSDLFNALSTRLDDAPESEEIQTAFKAVMTTLAESSMQNIYRGKEMLKYSALGTLWDEKENEGKDQEAGTLVELVRYGSVHYEQTRDIVPVETPRPPVVLSKGLLEI</sequence>
<evidence type="ECO:0000313" key="2">
    <source>
        <dbReference type="Proteomes" id="UP001610335"/>
    </source>
</evidence>
<gene>
    <name evidence="1" type="ORF">BDW59DRAFT_177809</name>
</gene>
<reference evidence="1 2" key="1">
    <citation type="submission" date="2024-07" db="EMBL/GenBank/DDBJ databases">
        <title>Section-level genome sequencing and comparative genomics of Aspergillus sections Usti and Cavernicolus.</title>
        <authorList>
            <consortium name="Lawrence Berkeley National Laboratory"/>
            <person name="Nybo J.L."/>
            <person name="Vesth T.C."/>
            <person name="Theobald S."/>
            <person name="Frisvad J.C."/>
            <person name="Larsen T.O."/>
            <person name="Kjaerboelling I."/>
            <person name="Rothschild-Mancinelli K."/>
            <person name="Lyhne E.K."/>
            <person name="Kogle M.E."/>
            <person name="Barry K."/>
            <person name="Clum A."/>
            <person name="Na H."/>
            <person name="Ledsgaard L."/>
            <person name="Lin J."/>
            <person name="Lipzen A."/>
            <person name="Kuo A."/>
            <person name="Riley R."/>
            <person name="Mondo S."/>
            <person name="LaButti K."/>
            <person name="Haridas S."/>
            <person name="Pangalinan J."/>
            <person name="Salamov A.A."/>
            <person name="Simmons B.A."/>
            <person name="Magnuson J.K."/>
            <person name="Chen J."/>
            <person name="Drula E."/>
            <person name="Henrissat B."/>
            <person name="Wiebenga A."/>
            <person name="Lubbers R.J."/>
            <person name="Gomes A.C."/>
            <person name="Makela M.R."/>
            <person name="Stajich J."/>
            <person name="Grigoriev I.V."/>
            <person name="Mortensen U.H."/>
            <person name="De vries R.P."/>
            <person name="Baker S.E."/>
            <person name="Andersen M.R."/>
        </authorList>
    </citation>
    <scope>NUCLEOTIDE SEQUENCE [LARGE SCALE GENOMIC DNA]</scope>
    <source>
        <strain evidence="1 2">CBS 600.67</strain>
    </source>
</reference>
<dbReference type="SUPFAM" id="SSF53448">
    <property type="entry name" value="Nucleotide-diphospho-sugar transferases"/>
    <property type="match status" value="1"/>
</dbReference>
<dbReference type="Proteomes" id="UP001610335">
    <property type="component" value="Unassembled WGS sequence"/>
</dbReference>
<evidence type="ECO:0000313" key="1">
    <source>
        <dbReference type="EMBL" id="KAL2814882.1"/>
    </source>
</evidence>
<protein>
    <recommendedName>
        <fullName evidence="3">Capsule polysaccharide biosynthesis protein</fullName>
    </recommendedName>
</protein>
<evidence type="ECO:0008006" key="3">
    <source>
        <dbReference type="Google" id="ProtNLM"/>
    </source>
</evidence>
<comment type="caution">
    <text evidence="1">The sequence shown here is derived from an EMBL/GenBank/DDBJ whole genome shotgun (WGS) entry which is preliminary data.</text>
</comment>
<keyword evidence="2" id="KW-1185">Reference proteome</keyword>
<name>A0ABR4HHC0_9EURO</name>